<proteinExistence type="predicted"/>
<keyword evidence="2" id="KW-0472">Membrane</keyword>
<comment type="caution">
    <text evidence="3">The sequence shown here is derived from an EMBL/GenBank/DDBJ whole genome shotgun (WGS) entry which is preliminary data.</text>
</comment>
<keyword evidence="4" id="KW-1185">Reference proteome</keyword>
<dbReference type="RefSeq" id="WP_191689438.1">
    <property type="nucleotide sequence ID" value="NZ_JACSQY010000005.1"/>
</dbReference>
<evidence type="ECO:0000256" key="2">
    <source>
        <dbReference type="SAM" id="Phobius"/>
    </source>
</evidence>
<keyword evidence="2" id="KW-1133">Transmembrane helix</keyword>
<keyword evidence="1" id="KW-0175">Coiled coil</keyword>
<gene>
    <name evidence="3" type="ORF">H9659_08085</name>
</gene>
<evidence type="ECO:0000256" key="1">
    <source>
        <dbReference type="SAM" id="Coils"/>
    </source>
</evidence>
<dbReference type="EMBL" id="JACSQY010000005">
    <property type="protein sequence ID" value="MBD7908286.1"/>
    <property type="molecule type" value="Genomic_DNA"/>
</dbReference>
<keyword evidence="2" id="KW-0812">Transmembrane</keyword>
<sequence length="88" mass="9765">MDHANSSKENEEPTPISASLRLALISSILITIADGIATISVIAAIDEELSNGESEKQDQKELDDKFENMQKQIDKLTYELAKVRSARF</sequence>
<accession>A0ABR8PJF4</accession>
<protein>
    <submittedName>
        <fullName evidence="3">Uncharacterized protein</fullName>
    </submittedName>
</protein>
<feature type="transmembrane region" description="Helical" evidence="2">
    <location>
        <begin position="20"/>
        <end position="45"/>
    </location>
</feature>
<dbReference type="Proteomes" id="UP000659496">
    <property type="component" value="Unassembled WGS sequence"/>
</dbReference>
<evidence type="ECO:0000313" key="3">
    <source>
        <dbReference type="EMBL" id="MBD7908286.1"/>
    </source>
</evidence>
<evidence type="ECO:0000313" key="4">
    <source>
        <dbReference type="Proteomes" id="UP000659496"/>
    </source>
</evidence>
<reference evidence="3 4" key="1">
    <citation type="submission" date="2020-08" db="EMBL/GenBank/DDBJ databases">
        <title>A Genomic Blueprint of the Chicken Gut Microbiome.</title>
        <authorList>
            <person name="Gilroy R."/>
            <person name="Ravi A."/>
            <person name="Getino M."/>
            <person name="Pursley I."/>
            <person name="Horton D.L."/>
            <person name="Alikhan N.-F."/>
            <person name="Baker D."/>
            <person name="Gharbi K."/>
            <person name="Hall N."/>
            <person name="Watson M."/>
            <person name="Adriaenssens E.M."/>
            <person name="Foster-Nyarko E."/>
            <person name="Jarju S."/>
            <person name="Secka A."/>
            <person name="Antonio M."/>
            <person name="Oren A."/>
            <person name="Chaudhuri R."/>
            <person name="La Ragione R.M."/>
            <person name="Hildebrand F."/>
            <person name="Pallen M.J."/>
        </authorList>
    </citation>
    <scope>NUCLEOTIDE SEQUENCE [LARGE SCALE GENOMIC DNA]</scope>
    <source>
        <strain evidence="3 4">Sa3CUA8</strain>
    </source>
</reference>
<name>A0ABR8PJF4_9BACL</name>
<feature type="coiled-coil region" evidence="1">
    <location>
        <begin position="59"/>
        <end position="86"/>
    </location>
</feature>
<organism evidence="3 4">
    <name type="scientific">Sporosarcina gallistercoris</name>
    <dbReference type="NCBI Taxonomy" id="2762245"/>
    <lineage>
        <taxon>Bacteria</taxon>
        <taxon>Bacillati</taxon>
        <taxon>Bacillota</taxon>
        <taxon>Bacilli</taxon>
        <taxon>Bacillales</taxon>
        <taxon>Caryophanaceae</taxon>
        <taxon>Sporosarcina</taxon>
    </lineage>
</organism>